<evidence type="ECO:0000256" key="2">
    <source>
        <dbReference type="ARBA" id="ARBA00022448"/>
    </source>
</evidence>
<dbReference type="NCBIfam" id="NF037995">
    <property type="entry name" value="TRAP_S1"/>
    <property type="match status" value="1"/>
</dbReference>
<dbReference type="AlphaFoldDB" id="A0A975BBF1"/>
<dbReference type="CDD" id="cd13603">
    <property type="entry name" value="PBP2_TRAP_Siap_TeaA_like"/>
    <property type="match status" value="1"/>
</dbReference>
<protein>
    <submittedName>
        <fullName evidence="5">C4-TRAP dicarboxylate transporter periplasmatic binding protein</fullName>
    </submittedName>
</protein>
<evidence type="ECO:0000256" key="4">
    <source>
        <dbReference type="SAM" id="SignalP"/>
    </source>
</evidence>
<evidence type="ECO:0000256" key="3">
    <source>
        <dbReference type="ARBA" id="ARBA00022729"/>
    </source>
</evidence>
<proteinExistence type="inferred from homology"/>
<dbReference type="InterPro" id="IPR038404">
    <property type="entry name" value="TRAP_DctP_sf"/>
</dbReference>
<dbReference type="RefSeq" id="WP_207688226.1">
    <property type="nucleotide sequence ID" value="NZ_CP061799.1"/>
</dbReference>
<reference evidence="5" key="1">
    <citation type="journal article" date="2021" name="Microb. Physiol.">
        <title>Proteogenomic Insights into the Physiology of Marine, Sulfate-Reducing, Filamentous Desulfonema limicola and Desulfonema magnum.</title>
        <authorList>
            <person name="Schnaars V."/>
            <person name="Wohlbrand L."/>
            <person name="Scheve S."/>
            <person name="Hinrichs C."/>
            <person name="Reinhardt R."/>
            <person name="Rabus R."/>
        </authorList>
    </citation>
    <scope>NUCLEOTIDE SEQUENCE</scope>
    <source>
        <strain evidence="5">5ac10</strain>
    </source>
</reference>
<evidence type="ECO:0000313" key="6">
    <source>
        <dbReference type="Proteomes" id="UP000663720"/>
    </source>
</evidence>
<evidence type="ECO:0000313" key="5">
    <source>
        <dbReference type="EMBL" id="QTA82281.1"/>
    </source>
</evidence>
<dbReference type="Gene3D" id="3.40.190.170">
    <property type="entry name" value="Bacterial extracellular solute-binding protein, family 7"/>
    <property type="match status" value="1"/>
</dbReference>
<feature type="chain" id="PRO_5037953162" evidence="4">
    <location>
        <begin position="28"/>
        <end position="335"/>
    </location>
</feature>
<gene>
    <name evidence="5" type="primary">dctP3</name>
    <name evidence="5" type="ORF">dnl_46540</name>
</gene>
<sequence length="335" mass="38596">MKKKQINCISRILVLLLILFSSRLSNAEPIKIIYSTYFPASYDYLLNPVINFTEKVEKQSNGRVKFKIYHSKQLFGAKEEFEALKDGKIDMSAPNFLYHTDIIPEYGIVSLPFLYDSVESLQKIIDKGLYDLGIKEKLAENNIVFLSAGVADPYQIYSKDFPVLTPFDINGKSWAVSGDTHKKAIELMKGKPITMGSGQIYMAFQRGVIDGTTRPLITGRGRKIYETVDYLSINNFSFLSSDLCINKKKWESLPEDIQEIIKKAAKERTEEQAQMVKNYSQDTIKFFQEQGVKVHINTKQETDKFRKAMEPVYDWWLTQVPDGKKYIDFVKTHQK</sequence>
<dbReference type="PANTHER" id="PTHR33376">
    <property type="match status" value="1"/>
</dbReference>
<feature type="signal peptide" evidence="4">
    <location>
        <begin position="1"/>
        <end position="27"/>
    </location>
</feature>
<dbReference type="KEGG" id="dli:dnl_46540"/>
<dbReference type="Proteomes" id="UP000663720">
    <property type="component" value="Chromosome"/>
</dbReference>
<evidence type="ECO:0000256" key="1">
    <source>
        <dbReference type="ARBA" id="ARBA00009023"/>
    </source>
</evidence>
<keyword evidence="2" id="KW-0813">Transport</keyword>
<keyword evidence="3 4" id="KW-0732">Signal</keyword>
<dbReference type="InterPro" id="IPR018389">
    <property type="entry name" value="DctP_fam"/>
</dbReference>
<dbReference type="Pfam" id="PF03480">
    <property type="entry name" value="DctP"/>
    <property type="match status" value="1"/>
</dbReference>
<dbReference type="EMBL" id="CP061799">
    <property type="protein sequence ID" value="QTA82281.1"/>
    <property type="molecule type" value="Genomic_DNA"/>
</dbReference>
<dbReference type="PANTHER" id="PTHR33376:SF7">
    <property type="entry name" value="C4-DICARBOXYLATE-BINDING PROTEIN DCTB"/>
    <property type="match status" value="1"/>
</dbReference>
<comment type="similarity">
    <text evidence="1">Belongs to the bacterial solute-binding protein 7 family.</text>
</comment>
<dbReference type="GO" id="GO:0055085">
    <property type="term" value="P:transmembrane transport"/>
    <property type="evidence" value="ECO:0007669"/>
    <property type="project" value="InterPro"/>
</dbReference>
<name>A0A975BBF1_9BACT</name>
<keyword evidence="6" id="KW-1185">Reference proteome</keyword>
<organism evidence="5 6">
    <name type="scientific">Desulfonema limicola</name>
    <dbReference type="NCBI Taxonomy" id="45656"/>
    <lineage>
        <taxon>Bacteria</taxon>
        <taxon>Pseudomonadati</taxon>
        <taxon>Thermodesulfobacteriota</taxon>
        <taxon>Desulfobacteria</taxon>
        <taxon>Desulfobacterales</taxon>
        <taxon>Desulfococcaceae</taxon>
        <taxon>Desulfonema</taxon>
    </lineage>
</organism>
<accession>A0A975BBF1</accession>